<dbReference type="EC" id="2.3.-.-" evidence="2"/>
<evidence type="ECO:0000259" key="1">
    <source>
        <dbReference type="PROSITE" id="PS51186"/>
    </source>
</evidence>
<keyword evidence="3" id="KW-1185">Reference proteome</keyword>
<evidence type="ECO:0000313" key="3">
    <source>
        <dbReference type="Proteomes" id="UP001589858"/>
    </source>
</evidence>
<keyword evidence="2" id="KW-0012">Acyltransferase</keyword>
<dbReference type="CDD" id="cd04301">
    <property type="entry name" value="NAT_SF"/>
    <property type="match status" value="1"/>
</dbReference>
<dbReference type="RefSeq" id="WP_267222778.1">
    <property type="nucleotide sequence ID" value="NZ_JAPCWC010000018.1"/>
</dbReference>
<gene>
    <name evidence="2" type="ORF">ACFFF8_00045</name>
</gene>
<dbReference type="Gene3D" id="3.40.630.30">
    <property type="match status" value="1"/>
</dbReference>
<evidence type="ECO:0000313" key="2">
    <source>
        <dbReference type="EMBL" id="MFC0682978.1"/>
    </source>
</evidence>
<protein>
    <submittedName>
        <fullName evidence="2">GNAT family N-acetyltransferase</fullName>
        <ecNumber evidence="2">2.3.-.-</ecNumber>
    </submittedName>
</protein>
<feature type="domain" description="N-acetyltransferase" evidence="1">
    <location>
        <begin position="8"/>
        <end position="180"/>
    </location>
</feature>
<dbReference type="InterPro" id="IPR000182">
    <property type="entry name" value="GNAT_dom"/>
</dbReference>
<dbReference type="Proteomes" id="UP001589858">
    <property type="component" value="Unassembled WGS sequence"/>
</dbReference>
<accession>A0ABV6S4C1</accession>
<organism evidence="2 3">
    <name type="scientific">Novosphingobium clariflavum</name>
    <dbReference type="NCBI Taxonomy" id="2029884"/>
    <lineage>
        <taxon>Bacteria</taxon>
        <taxon>Pseudomonadati</taxon>
        <taxon>Pseudomonadota</taxon>
        <taxon>Alphaproteobacteria</taxon>
        <taxon>Sphingomonadales</taxon>
        <taxon>Sphingomonadaceae</taxon>
        <taxon>Novosphingobium</taxon>
    </lineage>
</organism>
<dbReference type="InterPro" id="IPR051531">
    <property type="entry name" value="N-acetyltransferase"/>
</dbReference>
<dbReference type="InterPro" id="IPR016181">
    <property type="entry name" value="Acyl_CoA_acyltransferase"/>
</dbReference>
<comment type="caution">
    <text evidence="2">The sequence shown here is derived from an EMBL/GenBank/DDBJ whole genome shotgun (WGS) entry which is preliminary data.</text>
</comment>
<reference evidence="2 3" key="1">
    <citation type="submission" date="2024-09" db="EMBL/GenBank/DDBJ databases">
        <authorList>
            <person name="Sun Q."/>
            <person name="Mori K."/>
        </authorList>
    </citation>
    <scope>NUCLEOTIDE SEQUENCE [LARGE SCALE GENOMIC DNA]</scope>
    <source>
        <strain evidence="2 3">CICC 11035S</strain>
    </source>
</reference>
<dbReference type="PANTHER" id="PTHR43792">
    <property type="entry name" value="GNAT FAMILY, PUTATIVE (AFU_ORTHOLOGUE AFUA_3G00765)-RELATED-RELATED"/>
    <property type="match status" value="1"/>
</dbReference>
<proteinExistence type="predicted"/>
<dbReference type="PROSITE" id="PS51186">
    <property type="entry name" value="GNAT"/>
    <property type="match status" value="1"/>
</dbReference>
<name>A0ABV6S4C1_9SPHN</name>
<dbReference type="GO" id="GO:0016746">
    <property type="term" value="F:acyltransferase activity"/>
    <property type="evidence" value="ECO:0007669"/>
    <property type="project" value="UniProtKB-KW"/>
</dbReference>
<sequence length="209" mass="22817">MFVRTERLFLRPGWPEDLDELVTAISEAISRERAENRIGDATLPRTAKAIRDYLMRARDPRLPHFFVYLRAPDGAKLVGGIGLGRFDGEVEMGYWIAPPFRGQGYAREAVRALLDQARALGHRRVMASYFEGDEPGSANSGAISAARSVLEATGFCDSGEVRERFSPVQGSPMLARIFVAELGGNASLRLVASRRTGLAAGLPGARLLN</sequence>
<dbReference type="SUPFAM" id="SSF55729">
    <property type="entry name" value="Acyl-CoA N-acyltransferases (Nat)"/>
    <property type="match status" value="1"/>
</dbReference>
<dbReference type="Pfam" id="PF13302">
    <property type="entry name" value="Acetyltransf_3"/>
    <property type="match status" value="1"/>
</dbReference>
<keyword evidence="2" id="KW-0808">Transferase</keyword>
<dbReference type="EMBL" id="JBHLTM010000002">
    <property type="protein sequence ID" value="MFC0682978.1"/>
    <property type="molecule type" value="Genomic_DNA"/>
</dbReference>